<proteinExistence type="predicted"/>
<keyword evidence="3" id="KW-1185">Reference proteome</keyword>
<dbReference type="Proteomes" id="UP000004778">
    <property type="component" value="Unassembled WGS sequence"/>
</dbReference>
<evidence type="ECO:0000313" key="3">
    <source>
        <dbReference type="Proteomes" id="UP000004778"/>
    </source>
</evidence>
<dbReference type="HOGENOM" id="CLU_2968984_0_0_11"/>
<dbReference type="RefSeq" id="WP_006548221.1">
    <property type="nucleotide sequence ID" value="NZ_DS999574.1"/>
</dbReference>
<dbReference type="EMBL" id="ACFH01000096">
    <property type="protein sequence ID" value="EEH65891.1"/>
    <property type="molecule type" value="Genomic_DNA"/>
</dbReference>
<comment type="caution">
    <text evidence="2">The sequence shown here is derived from an EMBL/GenBank/DDBJ whole genome shotgun (WGS) entry which is preliminary data.</text>
</comment>
<protein>
    <submittedName>
        <fullName evidence="2">Uncharacterized protein</fullName>
    </submittedName>
</protein>
<feature type="region of interest" description="Disordered" evidence="1">
    <location>
        <begin position="1"/>
        <end position="58"/>
    </location>
</feature>
<dbReference type="AlphaFoldDB" id="C0W5W3"/>
<accession>C0W5W3</accession>
<feature type="compositionally biased region" description="Low complexity" evidence="1">
    <location>
        <begin position="1"/>
        <end position="18"/>
    </location>
</feature>
<sequence length="58" mass="5978">MTDTTTSADASLAALAAAWEESQVPEGELTRPGTDPHEDEGVDVPQDAHVDTGEEVGA</sequence>
<organism evidence="2 3">
    <name type="scientific">Actinomyces urogenitalis DSM 15434</name>
    <dbReference type="NCBI Taxonomy" id="525246"/>
    <lineage>
        <taxon>Bacteria</taxon>
        <taxon>Bacillati</taxon>
        <taxon>Actinomycetota</taxon>
        <taxon>Actinomycetes</taxon>
        <taxon>Actinomycetales</taxon>
        <taxon>Actinomycetaceae</taxon>
        <taxon>Actinomyces</taxon>
    </lineage>
</organism>
<name>C0W5W3_9ACTO</name>
<evidence type="ECO:0000313" key="2">
    <source>
        <dbReference type="EMBL" id="EEH65891.1"/>
    </source>
</evidence>
<evidence type="ECO:0000256" key="1">
    <source>
        <dbReference type="SAM" id="MobiDB-lite"/>
    </source>
</evidence>
<gene>
    <name evidence="2" type="ORF">HMPREF0058_1257</name>
</gene>
<reference evidence="2 3" key="1">
    <citation type="submission" date="2009-01" db="EMBL/GenBank/DDBJ databases">
        <authorList>
            <person name="Qin X."/>
            <person name="Bachman B."/>
            <person name="Battles P."/>
            <person name="Bell A."/>
            <person name="Bess C."/>
            <person name="Bickham C."/>
            <person name="Chaboub L."/>
            <person name="Chen D."/>
            <person name="Coyle M."/>
            <person name="Deiros D.R."/>
            <person name="Dinh H."/>
            <person name="Forbes L."/>
            <person name="Fowler G."/>
            <person name="Francisco L."/>
            <person name="Fu Q."/>
            <person name="Gubbala S."/>
            <person name="Hale W."/>
            <person name="Han Y."/>
            <person name="Hemphill L."/>
            <person name="Highlander S.K."/>
            <person name="Hirani K."/>
            <person name="Hogues M."/>
            <person name="Jackson L."/>
            <person name="Jakkamsetti A."/>
            <person name="Javaid M."/>
            <person name="Jiang H."/>
            <person name="Korchina V."/>
            <person name="Kovar C."/>
            <person name="Lara F."/>
            <person name="Lee S."/>
            <person name="Mata R."/>
            <person name="Mathew T."/>
            <person name="Moen C."/>
            <person name="Morales K."/>
            <person name="Munidasa M."/>
            <person name="Nazareth L."/>
            <person name="Ngo R."/>
            <person name="Nguyen L."/>
            <person name="Okwuonu G."/>
            <person name="Ongeri F."/>
            <person name="Patil S."/>
            <person name="Petrosino J."/>
            <person name="Pham C."/>
            <person name="Pham P."/>
            <person name="Pu L.-L."/>
            <person name="Puazo M."/>
            <person name="Raj R."/>
            <person name="Reid J."/>
            <person name="Rouhana J."/>
            <person name="Saada N."/>
            <person name="Shang Y."/>
            <person name="Simmons D."/>
            <person name="Thornton R."/>
            <person name="Warren J."/>
            <person name="Weissenberger G."/>
            <person name="Zhang J."/>
            <person name="Zhang L."/>
            <person name="Zhou C."/>
            <person name="Zhu D."/>
            <person name="Muzny D."/>
            <person name="Worley K."/>
            <person name="Gibbs R."/>
        </authorList>
    </citation>
    <scope>NUCLEOTIDE SEQUENCE [LARGE SCALE GENOMIC DNA]</scope>
    <source>
        <strain evidence="2 3">DSM 15434</strain>
    </source>
</reference>